<comment type="caution">
    <text evidence="11">The sequence shown here is derived from an EMBL/GenBank/DDBJ whole genome shotgun (WGS) entry which is preliminary data.</text>
</comment>
<dbReference type="InterPro" id="IPR028889">
    <property type="entry name" value="USP"/>
</dbReference>
<dbReference type="PANTHER" id="PTHR21646:SF24">
    <property type="entry name" value="UBIQUITIN CARBOXYL-TERMINAL HYDROLASE"/>
    <property type="match status" value="1"/>
</dbReference>
<dbReference type="EMBL" id="CAKOFQ010009557">
    <property type="protein sequence ID" value="CAH2017989.1"/>
    <property type="molecule type" value="Genomic_DNA"/>
</dbReference>
<dbReference type="OrthoDB" id="6686792at2759"/>
<dbReference type="EMBL" id="CAKOFQ010012734">
    <property type="protein sequence ID" value="CAH2021667.1"/>
    <property type="molecule type" value="Genomic_DNA"/>
</dbReference>
<dbReference type="PANTHER" id="PTHR21646">
    <property type="entry name" value="UBIQUITIN CARBOXYL-TERMINAL HYDROLASE"/>
    <property type="match status" value="1"/>
</dbReference>
<evidence type="ECO:0000259" key="8">
    <source>
        <dbReference type="PROSITE" id="PS50235"/>
    </source>
</evidence>
<evidence type="ECO:0000256" key="4">
    <source>
        <dbReference type="ARBA" id="ARBA00022670"/>
    </source>
</evidence>
<keyword evidence="4" id="KW-0645">Protease</keyword>
<comment type="similarity">
    <text evidence="2">Belongs to the peptidase C19 family.</text>
</comment>
<evidence type="ECO:0000256" key="5">
    <source>
        <dbReference type="ARBA" id="ARBA00022786"/>
    </source>
</evidence>
<dbReference type="InterPro" id="IPR001394">
    <property type="entry name" value="Peptidase_C19_UCH"/>
</dbReference>
<dbReference type="EMBL" id="CAKOFQ010009054">
    <property type="protein sequence ID" value="CAH2016918.1"/>
    <property type="molecule type" value="Genomic_DNA"/>
</dbReference>
<keyword evidence="5" id="KW-0833">Ubl conjugation pathway</keyword>
<dbReference type="GO" id="GO:0006508">
    <property type="term" value="P:proteolysis"/>
    <property type="evidence" value="ECO:0007669"/>
    <property type="project" value="UniProtKB-KW"/>
</dbReference>
<dbReference type="Pfam" id="PF00443">
    <property type="entry name" value="UCH"/>
    <property type="match status" value="1"/>
</dbReference>
<dbReference type="InterPro" id="IPR038765">
    <property type="entry name" value="Papain-like_cys_pep_sf"/>
</dbReference>
<feature type="non-terminal residue" evidence="11">
    <location>
        <position position="164"/>
    </location>
</feature>
<gene>
    <name evidence="9" type="ORF">ACAOBT_LOCUS35682</name>
    <name evidence="10" type="ORF">ACAOBT_LOCUS35828</name>
    <name evidence="11" type="ORF">ACAOBT_LOCUS36362</name>
    <name evidence="12" type="ORF">ACAOBT_LOCUS37296</name>
    <name evidence="13" type="ORF">ACAOBT_LOCUS38693</name>
</gene>
<keyword evidence="14" id="KW-1185">Reference proteome</keyword>
<feature type="domain" description="USP" evidence="8">
    <location>
        <begin position="1"/>
        <end position="120"/>
    </location>
</feature>
<dbReference type="EMBL" id="CAKOFQ010010421">
    <property type="protein sequence ID" value="CAH2019654.1"/>
    <property type="molecule type" value="Genomic_DNA"/>
</dbReference>
<keyword evidence="6" id="KW-0378">Hydrolase</keyword>
<evidence type="ECO:0000256" key="7">
    <source>
        <dbReference type="ARBA" id="ARBA00022807"/>
    </source>
</evidence>
<proteinExistence type="inferred from homology"/>
<dbReference type="InterPro" id="IPR050185">
    <property type="entry name" value="Ub_carboxyl-term_hydrolase"/>
</dbReference>
<dbReference type="GO" id="GO:0004843">
    <property type="term" value="F:cysteine-type deubiquitinase activity"/>
    <property type="evidence" value="ECO:0007669"/>
    <property type="project" value="UniProtKB-EC"/>
</dbReference>
<accession>A0A9P0QDV8</accession>
<dbReference type="PROSITE" id="PS00973">
    <property type="entry name" value="USP_2"/>
    <property type="match status" value="1"/>
</dbReference>
<evidence type="ECO:0000313" key="14">
    <source>
        <dbReference type="Proteomes" id="UP001152888"/>
    </source>
</evidence>
<evidence type="ECO:0000313" key="12">
    <source>
        <dbReference type="EMBL" id="CAH2019654.1"/>
    </source>
</evidence>
<evidence type="ECO:0000313" key="10">
    <source>
        <dbReference type="EMBL" id="CAH2017146.1"/>
    </source>
</evidence>
<organism evidence="11 14">
    <name type="scientific">Acanthoscelides obtectus</name>
    <name type="common">Bean weevil</name>
    <name type="synonym">Bruchus obtectus</name>
    <dbReference type="NCBI Taxonomy" id="200917"/>
    <lineage>
        <taxon>Eukaryota</taxon>
        <taxon>Metazoa</taxon>
        <taxon>Ecdysozoa</taxon>
        <taxon>Arthropoda</taxon>
        <taxon>Hexapoda</taxon>
        <taxon>Insecta</taxon>
        <taxon>Pterygota</taxon>
        <taxon>Neoptera</taxon>
        <taxon>Endopterygota</taxon>
        <taxon>Coleoptera</taxon>
        <taxon>Polyphaga</taxon>
        <taxon>Cucujiformia</taxon>
        <taxon>Chrysomeloidea</taxon>
        <taxon>Chrysomelidae</taxon>
        <taxon>Bruchinae</taxon>
        <taxon>Bruchini</taxon>
        <taxon>Acanthoscelides</taxon>
    </lineage>
</organism>
<name>A0A9P0QDV8_ACAOB</name>
<sequence>KNIGAVVNKRSVVVDPDTLIICLKRVLISKYEVMKHPGLVSFPDKLQFLSSVYKLYAVVQHSGTLSQGHYIATVLLDDVRDDWIEFNDDIMTRTSARPLKDAPGIRSIGSSTFVKMLQNLMWYSLIKKCDTRITKQHIRYTTFLDKTQYFSSNFIIYHVPLKCL</sequence>
<evidence type="ECO:0000313" key="11">
    <source>
        <dbReference type="EMBL" id="CAH2017989.1"/>
    </source>
</evidence>
<evidence type="ECO:0000313" key="9">
    <source>
        <dbReference type="EMBL" id="CAH2016918.1"/>
    </source>
</evidence>
<evidence type="ECO:0000256" key="3">
    <source>
        <dbReference type="ARBA" id="ARBA00012759"/>
    </source>
</evidence>
<dbReference type="PROSITE" id="PS50235">
    <property type="entry name" value="USP_3"/>
    <property type="match status" value="1"/>
</dbReference>
<dbReference type="GO" id="GO:0016579">
    <property type="term" value="P:protein deubiquitination"/>
    <property type="evidence" value="ECO:0007669"/>
    <property type="project" value="InterPro"/>
</dbReference>
<dbReference type="Gene3D" id="3.90.70.10">
    <property type="entry name" value="Cysteine proteinases"/>
    <property type="match status" value="1"/>
</dbReference>
<dbReference type="EC" id="3.4.19.12" evidence="3"/>
<dbReference type="AlphaFoldDB" id="A0A9P0QDV8"/>
<evidence type="ECO:0000256" key="6">
    <source>
        <dbReference type="ARBA" id="ARBA00022801"/>
    </source>
</evidence>
<evidence type="ECO:0000256" key="2">
    <source>
        <dbReference type="ARBA" id="ARBA00009085"/>
    </source>
</evidence>
<keyword evidence="7" id="KW-0788">Thiol protease</keyword>
<evidence type="ECO:0000256" key="1">
    <source>
        <dbReference type="ARBA" id="ARBA00000707"/>
    </source>
</evidence>
<dbReference type="Proteomes" id="UP001152888">
    <property type="component" value="Unassembled WGS sequence"/>
</dbReference>
<reference evidence="11" key="1">
    <citation type="submission" date="2022-03" db="EMBL/GenBank/DDBJ databases">
        <authorList>
            <person name="Sayadi A."/>
        </authorList>
    </citation>
    <scope>NUCLEOTIDE SEQUENCE</scope>
</reference>
<dbReference type="EMBL" id="CAKOFQ010009139">
    <property type="protein sequence ID" value="CAH2017146.1"/>
    <property type="molecule type" value="Genomic_DNA"/>
</dbReference>
<dbReference type="InterPro" id="IPR018200">
    <property type="entry name" value="USP_CS"/>
</dbReference>
<dbReference type="SUPFAM" id="SSF54001">
    <property type="entry name" value="Cysteine proteinases"/>
    <property type="match status" value="1"/>
</dbReference>
<comment type="catalytic activity">
    <reaction evidence="1">
        <text>Thiol-dependent hydrolysis of ester, thioester, amide, peptide and isopeptide bonds formed by the C-terminal Gly of ubiquitin (a 76-residue protein attached to proteins as an intracellular targeting signal).</text>
        <dbReference type="EC" id="3.4.19.12"/>
    </reaction>
</comment>
<protein>
    <recommendedName>
        <fullName evidence="3">ubiquitinyl hydrolase 1</fullName>
        <ecNumber evidence="3">3.4.19.12</ecNumber>
    </recommendedName>
</protein>
<evidence type="ECO:0000313" key="13">
    <source>
        <dbReference type="EMBL" id="CAH2021667.1"/>
    </source>
</evidence>